<keyword evidence="8 16" id="KW-0812">Transmembrane</keyword>
<evidence type="ECO:0000256" key="7">
    <source>
        <dbReference type="ARBA" id="ARBA00022679"/>
    </source>
</evidence>
<comment type="subcellular location">
    <subcellularLocation>
        <location evidence="1 16">Endoplasmic reticulum membrane</location>
        <topology evidence="1 16">Multi-pass membrane protein</topology>
    </subcellularLocation>
</comment>
<proteinExistence type="inferred from homology"/>
<keyword evidence="13 16" id="KW-0472">Membrane</keyword>
<keyword evidence="12 16" id="KW-0443">Lipid metabolism</keyword>
<dbReference type="OrthoDB" id="264532at2759"/>
<dbReference type="GO" id="GO:0019432">
    <property type="term" value="P:triglyceride biosynthetic process"/>
    <property type="evidence" value="ECO:0007669"/>
    <property type="project" value="UniProtKB-UniRule"/>
</dbReference>
<evidence type="ECO:0000256" key="13">
    <source>
        <dbReference type="ARBA" id="ARBA00023136"/>
    </source>
</evidence>
<dbReference type="AlphaFoldDB" id="R4XEF3"/>
<dbReference type="UniPathway" id="UPA00282"/>
<dbReference type="GO" id="GO:0006071">
    <property type="term" value="P:glycerol metabolic process"/>
    <property type="evidence" value="ECO:0007669"/>
    <property type="project" value="UniProtKB-UniRule"/>
</dbReference>
<comment type="catalytic activity">
    <reaction evidence="15 16">
        <text>an acyl-CoA + a 1,2-diacyl-sn-glycerol = a triacyl-sn-glycerol + CoA</text>
        <dbReference type="Rhea" id="RHEA:10868"/>
        <dbReference type="ChEBI" id="CHEBI:17815"/>
        <dbReference type="ChEBI" id="CHEBI:57287"/>
        <dbReference type="ChEBI" id="CHEBI:58342"/>
        <dbReference type="ChEBI" id="CHEBI:64615"/>
        <dbReference type="EC" id="2.3.1.20"/>
    </reaction>
</comment>
<dbReference type="InterPro" id="IPR007130">
    <property type="entry name" value="DAGAT"/>
</dbReference>
<keyword evidence="14 16" id="KW-0012">Acyltransferase</keyword>
<dbReference type="Proteomes" id="UP000013776">
    <property type="component" value="Unassembled WGS sequence"/>
</dbReference>
<dbReference type="VEuPathDB" id="FungiDB:TAPDE_002667"/>
<comment type="caution">
    <text evidence="16">Lacks conserved residue(s) required for the propagation of feature annotation.</text>
</comment>
<dbReference type="STRING" id="1097556.R4XEF3"/>
<dbReference type="PANTHER" id="PTHR12317:SF0">
    <property type="entry name" value="ACYLTRANSFERASE"/>
    <property type="match status" value="1"/>
</dbReference>
<evidence type="ECO:0000256" key="2">
    <source>
        <dbReference type="ARBA" id="ARBA00004771"/>
    </source>
</evidence>
<protein>
    <recommendedName>
        <fullName evidence="5 16">Diacylglycerol O-acyltransferase</fullName>
        <ecNumber evidence="5 16">2.3.1.20</ecNumber>
    </recommendedName>
</protein>
<dbReference type="GO" id="GO:0004144">
    <property type="term" value="F:diacylglycerol O-acyltransferase activity"/>
    <property type="evidence" value="ECO:0007669"/>
    <property type="project" value="UniProtKB-UniRule"/>
</dbReference>
<comment type="pathway">
    <text evidence="3">Lipid metabolism.</text>
</comment>
<dbReference type="CDD" id="cd07987">
    <property type="entry name" value="LPLAT_MGAT-like"/>
    <property type="match status" value="1"/>
</dbReference>
<gene>
    <name evidence="17" type="ORF">TAPDE_002667</name>
</gene>
<dbReference type="GO" id="GO:0005789">
    <property type="term" value="C:endoplasmic reticulum membrane"/>
    <property type="evidence" value="ECO:0007669"/>
    <property type="project" value="UniProtKB-SubCell"/>
</dbReference>
<keyword evidence="10 16" id="KW-0256">Endoplasmic reticulum</keyword>
<evidence type="ECO:0000256" key="14">
    <source>
        <dbReference type="ARBA" id="ARBA00023315"/>
    </source>
</evidence>
<comment type="similarity">
    <text evidence="4 16">Belongs to the diacylglycerol acyltransferase family.</text>
</comment>
<keyword evidence="18" id="KW-1185">Reference proteome</keyword>
<evidence type="ECO:0000256" key="8">
    <source>
        <dbReference type="ARBA" id="ARBA00022692"/>
    </source>
</evidence>
<keyword evidence="6 16" id="KW-0444">Lipid biosynthesis</keyword>
<dbReference type="EC" id="2.3.1.20" evidence="5 16"/>
<keyword evidence="9" id="KW-0319">Glycerol metabolism</keyword>
<keyword evidence="7" id="KW-0808">Transferase</keyword>
<comment type="caution">
    <text evidence="17">The sequence shown here is derived from an EMBL/GenBank/DDBJ whole genome shotgun (WGS) entry which is preliminary data.</text>
</comment>
<feature type="transmembrane region" description="Helical" evidence="16">
    <location>
        <begin position="9"/>
        <end position="42"/>
    </location>
</feature>
<evidence type="ECO:0000256" key="10">
    <source>
        <dbReference type="ARBA" id="ARBA00022824"/>
    </source>
</evidence>
<evidence type="ECO:0000256" key="11">
    <source>
        <dbReference type="ARBA" id="ARBA00022989"/>
    </source>
</evidence>
<evidence type="ECO:0000313" key="17">
    <source>
        <dbReference type="EMBL" id="CCG82856.1"/>
    </source>
</evidence>
<dbReference type="Pfam" id="PF03982">
    <property type="entry name" value="DAGAT"/>
    <property type="match status" value="1"/>
</dbReference>
<evidence type="ECO:0000256" key="1">
    <source>
        <dbReference type="ARBA" id="ARBA00004477"/>
    </source>
</evidence>
<organism evidence="17 18">
    <name type="scientific">Taphrina deformans (strain PYCC 5710 / ATCC 11124 / CBS 356.35 / IMI 108563 / JCM 9778 / NBRC 8474)</name>
    <name type="common">Peach leaf curl fungus</name>
    <name type="synonym">Lalaria deformans</name>
    <dbReference type="NCBI Taxonomy" id="1097556"/>
    <lineage>
        <taxon>Eukaryota</taxon>
        <taxon>Fungi</taxon>
        <taxon>Dikarya</taxon>
        <taxon>Ascomycota</taxon>
        <taxon>Taphrinomycotina</taxon>
        <taxon>Taphrinomycetes</taxon>
        <taxon>Taphrinales</taxon>
        <taxon>Taphrinaceae</taxon>
        <taxon>Taphrina</taxon>
    </lineage>
</organism>
<sequence length="320" mass="36772">RRRLETLAVLYHTISIALFLSIFFLLCAIPLLWPIIIVYLVWTIIDDAPENGTDRRQMWLRKSKLWRWFTDYYPMTLHKTHELDPKRKYIFGYHPHGIISMGAMGNLATEATGFTELFPGITNTVLTLASNFHMPIYRDYLMAQGLASVSKRSCENILRQGPGRAITIVIGGAQESLLSRPHVNDLVLKKRLGVFKIAMRQGADLVPIYSFGENDIYQQIRNEPGTWLYTFQQLFKKGAGFTVPMFHARGVLNYDFGLMPFRAPINTVVGRPIRVEKNANPSLEEIQAVQAQYIEALTEIWDQHKDDFATDREKDMCITE</sequence>
<evidence type="ECO:0000256" key="3">
    <source>
        <dbReference type="ARBA" id="ARBA00005189"/>
    </source>
</evidence>
<evidence type="ECO:0000256" key="4">
    <source>
        <dbReference type="ARBA" id="ARBA00005420"/>
    </source>
</evidence>
<comment type="function">
    <text evidence="16">Catalyzes the terminal and only committed step in triacylglycerol synthesis by using diacylglycerol and fatty acyl CoA as substrates.</text>
</comment>
<evidence type="ECO:0000256" key="5">
    <source>
        <dbReference type="ARBA" id="ARBA00013244"/>
    </source>
</evidence>
<keyword evidence="11 16" id="KW-1133">Transmembrane helix</keyword>
<dbReference type="eggNOG" id="KOG0831">
    <property type="taxonomic scope" value="Eukaryota"/>
</dbReference>
<name>R4XEF3_TAPDE</name>
<dbReference type="EMBL" id="CAHR02000105">
    <property type="protein sequence ID" value="CCG82856.1"/>
    <property type="molecule type" value="Genomic_DNA"/>
</dbReference>
<evidence type="ECO:0000256" key="16">
    <source>
        <dbReference type="RuleBase" id="RU367023"/>
    </source>
</evidence>
<evidence type="ECO:0000256" key="15">
    <source>
        <dbReference type="ARBA" id="ARBA00048109"/>
    </source>
</evidence>
<evidence type="ECO:0000256" key="6">
    <source>
        <dbReference type="ARBA" id="ARBA00022516"/>
    </source>
</evidence>
<accession>R4XEF3</accession>
<evidence type="ECO:0000256" key="9">
    <source>
        <dbReference type="ARBA" id="ARBA00022798"/>
    </source>
</evidence>
<dbReference type="PANTHER" id="PTHR12317">
    <property type="entry name" value="DIACYLGLYCEROL O-ACYLTRANSFERASE"/>
    <property type="match status" value="1"/>
</dbReference>
<feature type="non-terminal residue" evidence="17">
    <location>
        <position position="1"/>
    </location>
</feature>
<reference evidence="17 18" key="1">
    <citation type="journal article" date="2013" name="MBio">
        <title>Genome sequencing of the plant pathogen Taphrina deformans, the causal agent of peach leaf curl.</title>
        <authorList>
            <person name="Cisse O.H."/>
            <person name="Almeida J.M.G.C.F."/>
            <person name="Fonseca A."/>
            <person name="Kumar A.A."/>
            <person name="Salojaervi J."/>
            <person name="Overmyer K."/>
            <person name="Hauser P.M."/>
            <person name="Pagni M."/>
        </authorList>
    </citation>
    <scope>NUCLEOTIDE SEQUENCE [LARGE SCALE GENOMIC DNA]</scope>
    <source>
        <strain evidence="18">PYCC 5710 / ATCC 11124 / CBS 356.35 / IMI 108563 / JCM 9778 / NBRC 8474</strain>
    </source>
</reference>
<comment type="pathway">
    <text evidence="2 16">Glycerolipid metabolism; triacylglycerol biosynthesis.</text>
</comment>
<evidence type="ECO:0000256" key="12">
    <source>
        <dbReference type="ARBA" id="ARBA00023098"/>
    </source>
</evidence>
<evidence type="ECO:0000313" key="18">
    <source>
        <dbReference type="Proteomes" id="UP000013776"/>
    </source>
</evidence>